<dbReference type="GO" id="GO:0004018">
    <property type="term" value="F:N6-(1,2-dicarboxyethyl)AMP AMP-lyase (fumarate-forming) activity"/>
    <property type="evidence" value="ECO:0007669"/>
    <property type="project" value="UniProtKB-UniRule"/>
</dbReference>
<feature type="domain" description="Adenylosuccinate lyase C-terminal" evidence="14">
    <location>
        <begin position="349"/>
        <end position="429"/>
    </location>
</feature>
<comment type="similarity">
    <text evidence="3 12">Belongs to the lyase 1 family. Adenylosuccinate lyase subfamily.</text>
</comment>
<dbReference type="SUPFAM" id="SSF48557">
    <property type="entry name" value="L-aspartase-like"/>
    <property type="match status" value="1"/>
</dbReference>
<comment type="pathway">
    <text evidence="1 12">Purine metabolism; IMP biosynthesis via de novo pathway; 5-amino-1-(5-phospho-D-ribosyl)imidazole-4-carboxamide from 5-amino-1-(5-phospho-D-ribosyl)imidazole-4-carboxylate: step 2/2.</text>
</comment>
<dbReference type="InterPro" id="IPR019468">
    <property type="entry name" value="AdenyloSucc_lyase_C"/>
</dbReference>
<name>A0A7C1X5H8_THERO</name>
<evidence type="ECO:0000256" key="9">
    <source>
        <dbReference type="ARBA" id="ARBA00030717"/>
    </source>
</evidence>
<organism evidence="15">
    <name type="scientific">Thermomicrobium roseum</name>
    <dbReference type="NCBI Taxonomy" id="500"/>
    <lineage>
        <taxon>Bacteria</taxon>
        <taxon>Pseudomonadati</taxon>
        <taxon>Thermomicrobiota</taxon>
        <taxon>Thermomicrobia</taxon>
        <taxon>Thermomicrobiales</taxon>
        <taxon>Thermomicrobiaceae</taxon>
        <taxon>Thermomicrobium</taxon>
    </lineage>
</organism>
<feature type="region of interest" description="Disordered" evidence="13">
    <location>
        <begin position="252"/>
        <end position="272"/>
    </location>
</feature>
<dbReference type="Gene3D" id="1.10.40.30">
    <property type="entry name" value="Fumarase/aspartase (C-terminal domain)"/>
    <property type="match status" value="1"/>
</dbReference>
<evidence type="ECO:0000256" key="4">
    <source>
        <dbReference type="ARBA" id="ARBA00012339"/>
    </source>
</evidence>
<dbReference type="InterPro" id="IPR022761">
    <property type="entry name" value="Fumarate_lyase_N"/>
</dbReference>
<evidence type="ECO:0000256" key="12">
    <source>
        <dbReference type="RuleBase" id="RU361172"/>
    </source>
</evidence>
<evidence type="ECO:0000256" key="10">
    <source>
        <dbReference type="ARBA" id="ARBA00049115"/>
    </source>
</evidence>
<evidence type="ECO:0000256" key="11">
    <source>
        <dbReference type="NCBIfam" id="TIGR00928"/>
    </source>
</evidence>
<evidence type="ECO:0000256" key="13">
    <source>
        <dbReference type="SAM" id="MobiDB-lite"/>
    </source>
</evidence>
<dbReference type="UniPathway" id="UPA00075">
    <property type="reaction ID" value="UER00336"/>
</dbReference>
<dbReference type="InterPro" id="IPR008948">
    <property type="entry name" value="L-Aspartase-like"/>
</dbReference>
<dbReference type="Gene3D" id="1.20.200.10">
    <property type="entry name" value="Fumarase/aspartase (Central domain)"/>
    <property type="match status" value="1"/>
</dbReference>
<comment type="caution">
    <text evidence="15">The sequence shown here is derived from an EMBL/GenBank/DDBJ whole genome shotgun (WGS) entry which is preliminary data.</text>
</comment>
<evidence type="ECO:0000256" key="3">
    <source>
        <dbReference type="ARBA" id="ARBA00008273"/>
    </source>
</evidence>
<comment type="catalytic activity">
    <reaction evidence="8">
        <text>(2S)-2-[5-amino-1-(5-phospho-beta-D-ribosyl)imidazole-4-carboxamido]succinate = 5-amino-1-(5-phospho-beta-D-ribosyl)imidazole-4-carboxamide + fumarate</text>
        <dbReference type="Rhea" id="RHEA:23920"/>
        <dbReference type="ChEBI" id="CHEBI:29806"/>
        <dbReference type="ChEBI" id="CHEBI:58443"/>
        <dbReference type="ChEBI" id="CHEBI:58475"/>
        <dbReference type="EC" id="4.3.2.2"/>
    </reaction>
    <physiologicalReaction direction="left-to-right" evidence="8">
        <dbReference type="Rhea" id="RHEA:23921"/>
    </physiologicalReaction>
</comment>
<dbReference type="EC" id="4.3.2.2" evidence="4 11"/>
<evidence type="ECO:0000259" key="14">
    <source>
        <dbReference type="SMART" id="SM00998"/>
    </source>
</evidence>
<dbReference type="GO" id="GO:0006189">
    <property type="term" value="P:'de novo' IMP biosynthetic process"/>
    <property type="evidence" value="ECO:0007669"/>
    <property type="project" value="UniProtKB-UniPathway"/>
</dbReference>
<evidence type="ECO:0000313" key="15">
    <source>
        <dbReference type="EMBL" id="HEF64874.1"/>
    </source>
</evidence>
<dbReference type="UniPathway" id="UPA00074">
    <property type="reaction ID" value="UER00132"/>
</dbReference>
<reference evidence="15" key="1">
    <citation type="journal article" date="2020" name="mSystems">
        <title>Genome- and Community-Level Interaction Insights into Carbon Utilization and Element Cycling Functions of Hydrothermarchaeota in Hydrothermal Sediment.</title>
        <authorList>
            <person name="Zhou Z."/>
            <person name="Liu Y."/>
            <person name="Xu W."/>
            <person name="Pan J."/>
            <person name="Luo Z.H."/>
            <person name="Li M."/>
        </authorList>
    </citation>
    <scope>NUCLEOTIDE SEQUENCE [LARGE SCALE GENOMIC DNA]</scope>
    <source>
        <strain evidence="15">SpSt-222</strain>
    </source>
</reference>
<comment type="pathway">
    <text evidence="2 12">Purine metabolism; AMP biosynthesis via de novo pathway; AMP from IMP: step 2/2.</text>
</comment>
<dbReference type="SMART" id="SM00998">
    <property type="entry name" value="ADSL_C"/>
    <property type="match status" value="1"/>
</dbReference>
<dbReference type="GO" id="GO:0070626">
    <property type="term" value="F:(S)-2-(5-amino-1-(5-phospho-D-ribosyl)imidazole-4-carboxamido) succinate lyase (fumarate-forming) activity"/>
    <property type="evidence" value="ECO:0007669"/>
    <property type="project" value="TreeGrafter"/>
</dbReference>
<dbReference type="GO" id="GO:0044208">
    <property type="term" value="P:'de novo' AMP biosynthetic process"/>
    <property type="evidence" value="ECO:0007669"/>
    <property type="project" value="UniProtKB-UniPathway"/>
</dbReference>
<dbReference type="Pfam" id="PF10397">
    <property type="entry name" value="ADSL_C"/>
    <property type="match status" value="1"/>
</dbReference>
<proteinExistence type="inferred from homology"/>
<evidence type="ECO:0000256" key="6">
    <source>
        <dbReference type="ARBA" id="ARBA00022755"/>
    </source>
</evidence>
<dbReference type="PRINTS" id="PR00149">
    <property type="entry name" value="FUMRATELYASE"/>
</dbReference>
<evidence type="ECO:0000256" key="8">
    <source>
        <dbReference type="ARBA" id="ARBA00024477"/>
    </source>
</evidence>
<dbReference type="Pfam" id="PF00206">
    <property type="entry name" value="Lyase_1"/>
    <property type="match status" value="1"/>
</dbReference>
<dbReference type="PRINTS" id="PR00145">
    <property type="entry name" value="ARGSUCLYASE"/>
</dbReference>
<protein>
    <recommendedName>
        <fullName evidence="5 11">Adenylosuccinate lyase</fullName>
        <shortName evidence="12">ASL</shortName>
        <ecNumber evidence="4 11">4.3.2.2</ecNumber>
    </recommendedName>
    <alternativeName>
        <fullName evidence="9 12">Adenylosuccinase</fullName>
    </alternativeName>
</protein>
<dbReference type="FunFam" id="1.20.200.10:FF:000008">
    <property type="entry name" value="Adenylosuccinate lyase"/>
    <property type="match status" value="1"/>
</dbReference>
<dbReference type="CDD" id="cd01360">
    <property type="entry name" value="Adenylsuccinate_lyase_1"/>
    <property type="match status" value="1"/>
</dbReference>
<dbReference type="InterPro" id="IPR020557">
    <property type="entry name" value="Fumarate_lyase_CS"/>
</dbReference>
<dbReference type="Gene3D" id="1.10.275.10">
    <property type="entry name" value="Fumarase/aspartase (N-terminal domain)"/>
    <property type="match status" value="1"/>
</dbReference>
<keyword evidence="7 12" id="KW-0456">Lyase</keyword>
<comment type="catalytic activity">
    <reaction evidence="10">
        <text>N(6)-(1,2-dicarboxyethyl)-AMP = fumarate + AMP</text>
        <dbReference type="Rhea" id="RHEA:16853"/>
        <dbReference type="ChEBI" id="CHEBI:29806"/>
        <dbReference type="ChEBI" id="CHEBI:57567"/>
        <dbReference type="ChEBI" id="CHEBI:456215"/>
        <dbReference type="EC" id="4.3.2.2"/>
    </reaction>
    <physiologicalReaction direction="left-to-right" evidence="10">
        <dbReference type="Rhea" id="RHEA:16854"/>
    </physiologicalReaction>
</comment>
<evidence type="ECO:0000256" key="7">
    <source>
        <dbReference type="ARBA" id="ARBA00023239"/>
    </source>
</evidence>
<dbReference type="GO" id="GO:0005829">
    <property type="term" value="C:cytosol"/>
    <property type="evidence" value="ECO:0007669"/>
    <property type="project" value="TreeGrafter"/>
</dbReference>
<dbReference type="InterPro" id="IPR024083">
    <property type="entry name" value="Fumarase/histidase_N"/>
</dbReference>
<accession>A0A7C1X5H8</accession>
<dbReference type="InterPro" id="IPR000362">
    <property type="entry name" value="Fumarate_lyase_fam"/>
</dbReference>
<evidence type="ECO:0000256" key="2">
    <source>
        <dbReference type="ARBA" id="ARBA00004734"/>
    </source>
</evidence>
<gene>
    <name evidence="15" type="ORF">ENP47_04655</name>
</gene>
<dbReference type="AlphaFoldDB" id="A0A7C1X5H8"/>
<dbReference type="FunFam" id="1.10.40.30:FF:000007">
    <property type="entry name" value="Adenylosuccinate lyase"/>
    <property type="match status" value="1"/>
</dbReference>
<keyword evidence="6 12" id="KW-0658">Purine biosynthesis</keyword>
<dbReference type="EMBL" id="DSJL01000009">
    <property type="protein sequence ID" value="HEF64874.1"/>
    <property type="molecule type" value="Genomic_DNA"/>
</dbReference>
<dbReference type="NCBIfam" id="TIGR00928">
    <property type="entry name" value="purB"/>
    <property type="match status" value="1"/>
</dbReference>
<evidence type="ECO:0000256" key="5">
    <source>
        <dbReference type="ARBA" id="ARBA00017058"/>
    </source>
</evidence>
<dbReference type="PANTHER" id="PTHR43172">
    <property type="entry name" value="ADENYLOSUCCINATE LYASE"/>
    <property type="match status" value="1"/>
</dbReference>
<sequence>MIPRYTRPEMGRIWSEEHKIELWLRVEIAVAEAWAERGVVPPEMLERIRTARCDLARMREIEAEVDHDVIAFIRATVESIGEEAGRYFHLGLTSSDVIDTALALQLVEASDLLLRDLDQLIAVVGEQAVRHRRTVMIGRTHGVHAEPITFGFKLAGWYAELQRQRERLQRAREEVRVGKISGAVGTHAHVPPEVEEAVLARLGLRVDPVSTQVVGRDRHAAFVATLAGIGATLDRFATEIRHLQRTEVRELEEPFDPSNMGSSAMPHKRNPHESERMTGLARLLRSYVHAAFENVVLWHERDISHSSVERVILPDACIVLDFMLASMTHIVRDWVVYPERMRRNVDATHGAIFSQRAMLALVQAGMDRQRAYRLVQRLAREAWEREISLRELLLADAEVQALLSPARIEEIFNLEPYLRYVDVAFERVGLPVEHKVGAETA</sequence>
<evidence type="ECO:0000256" key="1">
    <source>
        <dbReference type="ARBA" id="ARBA00004706"/>
    </source>
</evidence>
<dbReference type="InterPro" id="IPR004769">
    <property type="entry name" value="Pur_lyase"/>
</dbReference>
<dbReference type="PROSITE" id="PS00163">
    <property type="entry name" value="FUMARATE_LYASES"/>
    <property type="match status" value="1"/>
</dbReference>
<dbReference type="PANTHER" id="PTHR43172:SF1">
    <property type="entry name" value="ADENYLOSUCCINATE LYASE"/>
    <property type="match status" value="1"/>
</dbReference>